<gene>
    <name evidence="1" type="ORF">A5821_000100</name>
</gene>
<dbReference type="AlphaFoldDB" id="A0AAQ3W555"/>
<evidence type="ECO:0000313" key="2">
    <source>
        <dbReference type="Proteomes" id="UP000194948"/>
    </source>
</evidence>
<evidence type="ECO:0000313" key="1">
    <source>
        <dbReference type="EMBL" id="WYJ99024.1"/>
    </source>
</evidence>
<name>A0AAQ3W555_9ENTE</name>
<accession>A0AAQ3W555</accession>
<dbReference type="CDD" id="cd20695">
    <property type="entry name" value="CdiA-CT_5T87E_Ct"/>
    <property type="match status" value="1"/>
</dbReference>
<organism evidence="1 2">
    <name type="scientific">Candidatus Enterococcus palustris</name>
    <dbReference type="NCBI Taxonomy" id="1834189"/>
    <lineage>
        <taxon>Bacteria</taxon>
        <taxon>Bacillati</taxon>
        <taxon>Bacillota</taxon>
        <taxon>Bacilli</taxon>
        <taxon>Lactobacillales</taxon>
        <taxon>Enterococcaceae</taxon>
        <taxon>Enterococcus</taxon>
    </lineage>
</organism>
<sequence length="65" mass="7364">MDNSLPIDEINTPRRIGISDGEFVVLDKTVDGVFQGHVRTWKELSNEMQAILRKAKLVNKKGKIL</sequence>
<dbReference type="EMBL" id="CP147244">
    <property type="protein sequence ID" value="WYJ99024.1"/>
    <property type="molecule type" value="Genomic_DNA"/>
</dbReference>
<proteinExistence type="predicted"/>
<reference evidence="1 2" key="2">
    <citation type="submission" date="2024-03" db="EMBL/GenBank/DDBJ databases">
        <title>The Genome Sequence of Enterococcus sp. DIV0205d.</title>
        <authorList>
            <consortium name="The Broad Institute Genomics Platform"/>
            <consortium name="The Broad Institute Microbial Omics Core"/>
            <consortium name="The Broad Institute Genomic Center for Infectious Diseases"/>
            <person name="Earl A."/>
            <person name="Manson A."/>
            <person name="Gilmore M."/>
            <person name="Schwartman J."/>
            <person name="Shea T."/>
            <person name="Abouelleil A."/>
            <person name="Cao P."/>
            <person name="Chapman S."/>
            <person name="Cusick C."/>
            <person name="Young S."/>
            <person name="Neafsey D."/>
            <person name="Nusbaum C."/>
            <person name="Birren B."/>
        </authorList>
    </citation>
    <scope>NUCLEOTIDE SEQUENCE [LARGE SCALE GENOMIC DNA]</scope>
    <source>
        <strain evidence="1 2">7F3_DIV0205</strain>
    </source>
</reference>
<keyword evidence="2" id="KW-1185">Reference proteome</keyword>
<protein>
    <submittedName>
        <fullName evidence="1">Uncharacterized protein</fullName>
    </submittedName>
</protein>
<dbReference type="Proteomes" id="UP000194948">
    <property type="component" value="Chromosome"/>
</dbReference>
<reference evidence="2" key="1">
    <citation type="submission" date="2017-05" db="EMBL/GenBank/DDBJ databases">
        <title>The Genome Sequence of EEnterococcus faecalis 9F2_4866.</title>
        <authorList>
            <consortium name="The Broad Institute Genomics Platform"/>
            <consortium name="The Broad Institute Genomic Center for Infectious Diseases"/>
            <person name="Earl A."/>
            <person name="Manson A."/>
            <person name="Schwartman J."/>
            <person name="Gilmore M."/>
            <person name="Abouelleil A."/>
            <person name="Cao P."/>
            <person name="Chapman S."/>
            <person name="Cusick C."/>
            <person name="Shea T."/>
            <person name="Young S."/>
            <person name="Neafsey D."/>
            <person name="Nusbaum C."/>
            <person name="Birren B."/>
        </authorList>
    </citation>
    <scope>NUCLEOTIDE SEQUENCE [LARGE SCALE GENOMIC DNA]</scope>
    <source>
        <strain evidence="2">7F3_DIV0205</strain>
    </source>
</reference>